<gene>
    <name evidence="4" type="ORF">G5C51_21800</name>
</gene>
<evidence type="ECO:0000256" key="1">
    <source>
        <dbReference type="ARBA" id="ARBA00004418"/>
    </source>
</evidence>
<dbReference type="EMBL" id="JAAKZV010000099">
    <property type="protein sequence ID" value="NGN66524.1"/>
    <property type="molecule type" value="Genomic_DNA"/>
</dbReference>
<dbReference type="Pfam" id="PF13379">
    <property type="entry name" value="NMT1_2"/>
    <property type="match status" value="1"/>
</dbReference>
<evidence type="ECO:0000313" key="4">
    <source>
        <dbReference type="EMBL" id="NGN66524.1"/>
    </source>
</evidence>
<sequence length="278" mass="29955">MPIIDDAQLQLAIDRGLFKDEGLTVNTRMIQTGADAIPALKGGSLDISYGAYPSWFQAQEKKVIDLKVVSDAYSMRPGALTVSVPKDSAIKSAKDLAGKKIAVNARHNMVTLLLHAGLKPHGVKLDEEKNTVEMPFPQMEAALKNGSVDAAIFAEPFPTQTAKNIGARVVLDCGKGPTADMPIGSYATTADFAAKHPKTVAAFQRAIAKAQKMLAEPAVRKEIIPKYTKIPPALVPDLKFGDYPAAPDVAKLEKVTRIMRDIGYLKKPLDIEPLLVNS</sequence>
<dbReference type="Proteomes" id="UP000481583">
    <property type="component" value="Unassembled WGS sequence"/>
</dbReference>
<evidence type="ECO:0000256" key="2">
    <source>
        <dbReference type="ARBA" id="ARBA00010742"/>
    </source>
</evidence>
<accession>A0A6G4U2Y5</accession>
<dbReference type="PANTHER" id="PTHR30024">
    <property type="entry name" value="ALIPHATIC SULFONATES-BINDING PROTEIN-RELATED"/>
    <property type="match status" value="1"/>
</dbReference>
<reference evidence="4 5" key="1">
    <citation type="submission" date="2020-02" db="EMBL/GenBank/DDBJ databases">
        <title>Whole-genome analyses of novel actinobacteria.</title>
        <authorList>
            <person name="Sahin N."/>
        </authorList>
    </citation>
    <scope>NUCLEOTIDE SEQUENCE [LARGE SCALE GENOMIC DNA]</scope>
    <source>
        <strain evidence="4 5">A7024</strain>
    </source>
</reference>
<evidence type="ECO:0000256" key="3">
    <source>
        <dbReference type="ARBA" id="ARBA00022729"/>
    </source>
</evidence>
<comment type="subcellular location">
    <subcellularLocation>
        <location evidence="1">Periplasm</location>
    </subcellularLocation>
</comment>
<comment type="caution">
    <text evidence="4">The sequence shown here is derived from an EMBL/GenBank/DDBJ whole genome shotgun (WGS) entry which is preliminary data.</text>
</comment>
<dbReference type="GO" id="GO:0042597">
    <property type="term" value="C:periplasmic space"/>
    <property type="evidence" value="ECO:0007669"/>
    <property type="project" value="UniProtKB-SubCell"/>
</dbReference>
<comment type="similarity">
    <text evidence="2">Belongs to the bacterial solute-binding protein SsuA/TauA family.</text>
</comment>
<organism evidence="4 5">
    <name type="scientific">Streptomyces coryli</name>
    <dbReference type="NCBI Taxonomy" id="1128680"/>
    <lineage>
        <taxon>Bacteria</taxon>
        <taxon>Bacillati</taxon>
        <taxon>Actinomycetota</taxon>
        <taxon>Actinomycetes</taxon>
        <taxon>Kitasatosporales</taxon>
        <taxon>Streptomycetaceae</taxon>
        <taxon>Streptomyces</taxon>
    </lineage>
</organism>
<dbReference type="Gene3D" id="3.40.190.10">
    <property type="entry name" value="Periplasmic binding protein-like II"/>
    <property type="match status" value="2"/>
</dbReference>
<proteinExistence type="inferred from homology"/>
<dbReference type="AlphaFoldDB" id="A0A6G4U2Y5"/>
<name>A0A6G4U2Y5_9ACTN</name>
<keyword evidence="5" id="KW-1185">Reference proteome</keyword>
<evidence type="ECO:0000313" key="5">
    <source>
        <dbReference type="Proteomes" id="UP000481583"/>
    </source>
</evidence>
<keyword evidence="3" id="KW-0732">Signal</keyword>
<dbReference type="PANTHER" id="PTHR30024:SF47">
    <property type="entry name" value="TAURINE-BINDING PERIPLASMIC PROTEIN"/>
    <property type="match status" value="1"/>
</dbReference>
<dbReference type="SUPFAM" id="SSF53850">
    <property type="entry name" value="Periplasmic binding protein-like II"/>
    <property type="match status" value="1"/>
</dbReference>
<protein>
    <submittedName>
        <fullName evidence="4">ABC transporter substrate-binding protein</fullName>
    </submittedName>
</protein>